<gene>
    <name evidence="2" type="ORF">I312_06216</name>
</gene>
<name>A0A0D0VAR3_CRYGA</name>
<accession>A0A0D0VAR3</accession>
<dbReference type="EMBL" id="KN847997">
    <property type="protein sequence ID" value="KIR44586.1"/>
    <property type="molecule type" value="Genomic_DNA"/>
</dbReference>
<feature type="compositionally biased region" description="Low complexity" evidence="1">
    <location>
        <begin position="122"/>
        <end position="141"/>
    </location>
</feature>
<feature type="region of interest" description="Disordered" evidence="1">
    <location>
        <begin position="118"/>
        <end position="141"/>
    </location>
</feature>
<dbReference type="OrthoDB" id="10446251at2759"/>
<sequence>MYSYRRRYITHFISFVGKGEVAEVQEGKTVWNGAECIDLDDWPSPPPDGNIETEIGWRGERIQVWRPDWTNKKKCVFHIMTLFATRHAGLGLPYFCHFAKVQRVQCYPKGGHRFSLGSDVVRSPTASSSRTSPPGRRGYGD</sequence>
<protein>
    <submittedName>
        <fullName evidence="2">Uncharacterized protein</fullName>
    </submittedName>
</protein>
<dbReference type="HOGENOM" id="CLU_1825196_0_0_1"/>
<proteinExistence type="predicted"/>
<organism evidence="2">
    <name type="scientific">Cryptococcus bacillisporus CA1280</name>
    <dbReference type="NCBI Taxonomy" id="1296109"/>
    <lineage>
        <taxon>Eukaryota</taxon>
        <taxon>Fungi</taxon>
        <taxon>Dikarya</taxon>
        <taxon>Basidiomycota</taxon>
        <taxon>Agaricomycotina</taxon>
        <taxon>Tremellomycetes</taxon>
        <taxon>Tremellales</taxon>
        <taxon>Cryptococcaceae</taxon>
        <taxon>Cryptococcus</taxon>
        <taxon>Cryptococcus gattii species complex</taxon>
    </lineage>
</organism>
<reference evidence="2" key="1">
    <citation type="submission" date="2015-01" db="EMBL/GenBank/DDBJ databases">
        <title>The Genome Sequence of Cryptococcus gattii CA1280.</title>
        <authorList>
            <consortium name="The Broad Institute Genomics Platform"/>
            <person name="Cuomo C."/>
            <person name="Litvintseva A."/>
            <person name="Chen Y."/>
            <person name="Heitman J."/>
            <person name="Sun S."/>
            <person name="Springer D."/>
            <person name="Dromer F."/>
            <person name="Young S."/>
            <person name="Zeng Q."/>
            <person name="Gargeya S."/>
            <person name="Abouelleil A."/>
            <person name="Alvarado L."/>
            <person name="Chapman S.B."/>
            <person name="Gainer-Dewar J."/>
            <person name="Goldberg J."/>
            <person name="Griggs A."/>
            <person name="Gujja S."/>
            <person name="Hansen M."/>
            <person name="Howarth C."/>
            <person name="Imamovic A."/>
            <person name="Larimer J."/>
            <person name="Murphy C."/>
            <person name="Naylor J."/>
            <person name="Pearson M."/>
            <person name="Priest M."/>
            <person name="Roberts A."/>
            <person name="Saif S."/>
            <person name="Shea T."/>
            <person name="Sykes S."/>
            <person name="Wortman J."/>
            <person name="Nusbaum C."/>
            <person name="Birren B."/>
        </authorList>
    </citation>
    <scope>NUCLEOTIDE SEQUENCE [LARGE SCALE GENOMIC DNA]</scope>
    <source>
        <strain evidence="2">CA1280</strain>
    </source>
</reference>
<dbReference type="AlphaFoldDB" id="A0A0D0VAR3"/>
<evidence type="ECO:0000313" key="2">
    <source>
        <dbReference type="EMBL" id="KIR44586.1"/>
    </source>
</evidence>
<evidence type="ECO:0000256" key="1">
    <source>
        <dbReference type="SAM" id="MobiDB-lite"/>
    </source>
</evidence>